<gene>
    <name evidence="1" type="ORF">SPARVUS_LOCUS797714</name>
</gene>
<dbReference type="EMBL" id="CATNWA010000243">
    <property type="protein sequence ID" value="CAI9535132.1"/>
    <property type="molecule type" value="Genomic_DNA"/>
</dbReference>
<name>A0ABN9AIA9_9NEOB</name>
<proteinExistence type="predicted"/>
<sequence>MYGCCRICGLPIGICKHIRKDIRGSTACVRILSGCGTILVLATAPDCTYGTRHVTKSYCSADM</sequence>
<dbReference type="Proteomes" id="UP001162483">
    <property type="component" value="Unassembled WGS sequence"/>
</dbReference>
<evidence type="ECO:0000313" key="1">
    <source>
        <dbReference type="EMBL" id="CAI9535132.1"/>
    </source>
</evidence>
<reference evidence="1" key="1">
    <citation type="submission" date="2023-05" db="EMBL/GenBank/DDBJ databases">
        <authorList>
            <person name="Stuckert A."/>
        </authorList>
    </citation>
    <scope>NUCLEOTIDE SEQUENCE</scope>
</reference>
<comment type="caution">
    <text evidence="1">The sequence shown here is derived from an EMBL/GenBank/DDBJ whole genome shotgun (WGS) entry which is preliminary data.</text>
</comment>
<accession>A0ABN9AIA9</accession>
<keyword evidence="2" id="KW-1185">Reference proteome</keyword>
<evidence type="ECO:0000313" key="2">
    <source>
        <dbReference type="Proteomes" id="UP001162483"/>
    </source>
</evidence>
<organism evidence="1 2">
    <name type="scientific">Staurois parvus</name>
    <dbReference type="NCBI Taxonomy" id="386267"/>
    <lineage>
        <taxon>Eukaryota</taxon>
        <taxon>Metazoa</taxon>
        <taxon>Chordata</taxon>
        <taxon>Craniata</taxon>
        <taxon>Vertebrata</taxon>
        <taxon>Euteleostomi</taxon>
        <taxon>Amphibia</taxon>
        <taxon>Batrachia</taxon>
        <taxon>Anura</taxon>
        <taxon>Neobatrachia</taxon>
        <taxon>Ranoidea</taxon>
        <taxon>Ranidae</taxon>
        <taxon>Staurois</taxon>
    </lineage>
</organism>
<protein>
    <submittedName>
        <fullName evidence="1">Uncharacterized protein</fullName>
    </submittedName>
</protein>